<dbReference type="PROSITE" id="PS51257">
    <property type="entry name" value="PROKAR_LIPOPROTEIN"/>
    <property type="match status" value="1"/>
</dbReference>
<evidence type="ECO:0000259" key="6">
    <source>
        <dbReference type="Pfam" id="PF01625"/>
    </source>
</evidence>
<dbReference type="SUPFAM" id="SSF55068">
    <property type="entry name" value="Peptide methionine sulfoxide reductase"/>
    <property type="match status" value="1"/>
</dbReference>
<feature type="chain" id="PRO_5007574261" description="Peptide methionine sulfoxide reductase MsrA" evidence="5">
    <location>
        <begin position="22"/>
        <end position="221"/>
    </location>
</feature>
<reference evidence="7 8" key="1">
    <citation type="submission" date="2016-01" db="EMBL/GenBank/DDBJ databases">
        <title>Genome sequencing of Roseivirga spongicola UST030701-084.</title>
        <authorList>
            <person name="Selvaratnam C."/>
            <person name="Thevarajoo S."/>
            <person name="Goh K.M."/>
            <person name="Ee R."/>
            <person name="Chan K.-G."/>
            <person name="Chong C.S."/>
        </authorList>
    </citation>
    <scope>NUCLEOTIDE SEQUENCE [LARGE SCALE GENOMIC DNA]</scope>
    <source>
        <strain evidence="7 8">UST030701-084</strain>
    </source>
</reference>
<dbReference type="HAMAP" id="MF_01401">
    <property type="entry name" value="MsrA"/>
    <property type="match status" value="1"/>
</dbReference>
<proteinExistence type="inferred from homology"/>
<evidence type="ECO:0000256" key="3">
    <source>
        <dbReference type="ARBA" id="ARBA00048782"/>
    </source>
</evidence>
<dbReference type="NCBIfam" id="TIGR00401">
    <property type="entry name" value="msrA"/>
    <property type="match status" value="1"/>
</dbReference>
<comment type="catalytic activity">
    <reaction evidence="3 4">
        <text>[thioredoxin]-disulfide + L-methionine + H2O = L-methionine (S)-S-oxide + [thioredoxin]-dithiol</text>
        <dbReference type="Rhea" id="RHEA:19993"/>
        <dbReference type="Rhea" id="RHEA-COMP:10698"/>
        <dbReference type="Rhea" id="RHEA-COMP:10700"/>
        <dbReference type="ChEBI" id="CHEBI:15377"/>
        <dbReference type="ChEBI" id="CHEBI:29950"/>
        <dbReference type="ChEBI" id="CHEBI:50058"/>
        <dbReference type="ChEBI" id="CHEBI:57844"/>
        <dbReference type="ChEBI" id="CHEBI:58772"/>
        <dbReference type="EC" id="1.8.4.11"/>
    </reaction>
</comment>
<protein>
    <recommendedName>
        <fullName evidence="4">Peptide methionine sulfoxide reductase MsrA</fullName>
        <shortName evidence="4">Protein-methionine-S-oxide reductase</shortName>
        <ecNumber evidence="4">1.8.4.11</ecNumber>
    </recommendedName>
    <alternativeName>
        <fullName evidence="4">Peptide-methionine (S)-S-oxide reductase</fullName>
        <shortName evidence="4">Peptide Met(O) reductase</shortName>
    </alternativeName>
</protein>
<dbReference type="InterPro" id="IPR002569">
    <property type="entry name" value="Met_Sox_Rdtase_MsrA_dom"/>
</dbReference>
<dbReference type="PANTHER" id="PTHR43774">
    <property type="entry name" value="PEPTIDE METHIONINE SULFOXIDE REDUCTASE"/>
    <property type="match status" value="1"/>
</dbReference>
<dbReference type="InterPro" id="IPR036509">
    <property type="entry name" value="Met_Sox_Rdtase_MsrA_sf"/>
</dbReference>
<dbReference type="GO" id="GO:0033744">
    <property type="term" value="F:L-methionine:thioredoxin-disulfide S-oxidoreductase activity"/>
    <property type="evidence" value="ECO:0007669"/>
    <property type="project" value="RHEA"/>
</dbReference>
<evidence type="ECO:0000256" key="1">
    <source>
        <dbReference type="ARBA" id="ARBA00023002"/>
    </source>
</evidence>
<comment type="catalytic activity">
    <reaction evidence="2 4">
        <text>L-methionyl-[protein] + [thioredoxin]-disulfide + H2O = L-methionyl-(S)-S-oxide-[protein] + [thioredoxin]-dithiol</text>
        <dbReference type="Rhea" id="RHEA:14217"/>
        <dbReference type="Rhea" id="RHEA-COMP:10698"/>
        <dbReference type="Rhea" id="RHEA-COMP:10700"/>
        <dbReference type="Rhea" id="RHEA-COMP:12313"/>
        <dbReference type="Rhea" id="RHEA-COMP:12315"/>
        <dbReference type="ChEBI" id="CHEBI:15377"/>
        <dbReference type="ChEBI" id="CHEBI:16044"/>
        <dbReference type="ChEBI" id="CHEBI:29950"/>
        <dbReference type="ChEBI" id="CHEBI:44120"/>
        <dbReference type="ChEBI" id="CHEBI:50058"/>
        <dbReference type="EC" id="1.8.4.11"/>
    </reaction>
</comment>
<accession>A0A150X6F1</accession>
<name>A0A150X6F1_9BACT</name>
<evidence type="ECO:0000256" key="4">
    <source>
        <dbReference type="HAMAP-Rule" id="MF_01401"/>
    </source>
</evidence>
<dbReference type="Pfam" id="PF01625">
    <property type="entry name" value="PMSR"/>
    <property type="match status" value="1"/>
</dbReference>
<keyword evidence="8" id="KW-1185">Reference proteome</keyword>
<dbReference type="EC" id="1.8.4.11" evidence="4"/>
<dbReference type="STRING" id="333140.AWW68_12690"/>
<dbReference type="Gene3D" id="3.30.1060.10">
    <property type="entry name" value="Peptide methionine sulphoxide reductase MsrA"/>
    <property type="match status" value="1"/>
</dbReference>
<feature type="signal peptide" evidence="5">
    <location>
        <begin position="1"/>
        <end position="21"/>
    </location>
</feature>
<dbReference type="PANTHER" id="PTHR43774:SF1">
    <property type="entry name" value="PEPTIDE METHIONINE SULFOXIDE REDUCTASE MSRA 2"/>
    <property type="match status" value="1"/>
</dbReference>
<dbReference type="RefSeq" id="WP_068224146.1">
    <property type="nucleotide sequence ID" value="NZ_LRPC01000028.1"/>
</dbReference>
<sequence length="221" mass="24769">MRDIYSILVSAMLVLSVSACYGQSEGSQLVNLNKAKGAGEEVATFAGGCFWCTEAVFERVKGVRDVVSGYTGGPEQSPTYYEVSYGKTEHAEAVQIYYDPQVITYQELLDIFFVAHNPIQANGQGPDIGKQYRPVVYYHDAAQKSATENTIKKLDASGKYSKSIVTEVEAFEEFWLAEDYHQNYYELNPGNPYIIQVAVPKVKKFKKIFPEYVKAKYSGEN</sequence>
<comment type="function">
    <text evidence="4">Has an important function as a repair enzyme for proteins that have been inactivated by oxidation. Catalyzes the reversible oxidation-reduction of methionine sulfoxide in proteins to methionine.</text>
</comment>
<dbReference type="GO" id="GO:0008113">
    <property type="term" value="F:peptide-methionine (S)-S-oxide reductase activity"/>
    <property type="evidence" value="ECO:0007669"/>
    <property type="project" value="UniProtKB-UniRule"/>
</dbReference>
<feature type="active site" evidence="4">
    <location>
        <position position="49"/>
    </location>
</feature>
<comment type="caution">
    <text evidence="7">The sequence shown here is derived from an EMBL/GenBank/DDBJ whole genome shotgun (WGS) entry which is preliminary data.</text>
</comment>
<dbReference type="Proteomes" id="UP000075606">
    <property type="component" value="Unassembled WGS sequence"/>
</dbReference>
<organism evidence="7 8">
    <name type="scientific">Roseivirga spongicola</name>
    <dbReference type="NCBI Taxonomy" id="333140"/>
    <lineage>
        <taxon>Bacteria</taxon>
        <taxon>Pseudomonadati</taxon>
        <taxon>Bacteroidota</taxon>
        <taxon>Cytophagia</taxon>
        <taxon>Cytophagales</taxon>
        <taxon>Roseivirgaceae</taxon>
        <taxon>Roseivirga</taxon>
    </lineage>
</organism>
<gene>
    <name evidence="4" type="primary">msrA</name>
    <name evidence="7" type="ORF">AWW68_12690</name>
</gene>
<evidence type="ECO:0000313" key="8">
    <source>
        <dbReference type="Proteomes" id="UP000075606"/>
    </source>
</evidence>
<dbReference type="AlphaFoldDB" id="A0A150X6F1"/>
<dbReference type="EMBL" id="LRPC01000028">
    <property type="protein sequence ID" value="KYG74291.1"/>
    <property type="molecule type" value="Genomic_DNA"/>
</dbReference>
<keyword evidence="5" id="KW-0732">Signal</keyword>
<keyword evidence="1 4" id="KW-0560">Oxidoreductase</keyword>
<comment type="similarity">
    <text evidence="4">Belongs to the MsrA Met sulfoxide reductase family.</text>
</comment>
<evidence type="ECO:0000256" key="2">
    <source>
        <dbReference type="ARBA" id="ARBA00047806"/>
    </source>
</evidence>
<evidence type="ECO:0000313" key="7">
    <source>
        <dbReference type="EMBL" id="KYG74291.1"/>
    </source>
</evidence>
<feature type="domain" description="Peptide methionine sulphoxide reductase MsrA" evidence="6">
    <location>
        <begin position="43"/>
        <end position="193"/>
    </location>
</feature>
<evidence type="ECO:0000256" key="5">
    <source>
        <dbReference type="SAM" id="SignalP"/>
    </source>
</evidence>